<proteinExistence type="predicted"/>
<gene>
    <name evidence="1" type="ORF">RR46_01402</name>
</gene>
<dbReference type="Proteomes" id="UP000053268">
    <property type="component" value="Unassembled WGS sequence"/>
</dbReference>
<dbReference type="AlphaFoldDB" id="A0A0N1IN19"/>
<evidence type="ECO:0000313" key="1">
    <source>
        <dbReference type="EMBL" id="KPJ01267.1"/>
    </source>
</evidence>
<sequence length="114" mass="13057">MLWTANSWKKCGPAQIRKIKFQVNTNPSHCYQELNKYFPVINHDSIQPSDVITPRYLNVDDVISHVLKTKEPTNAISDLPPSFKNFVRLCLVDPTFPKLVQDVQSIICNESKTV</sequence>
<name>A0A0N1IN19_PAPXU</name>
<accession>A0A0N1IN19</accession>
<evidence type="ECO:0000313" key="2">
    <source>
        <dbReference type="Proteomes" id="UP000053268"/>
    </source>
</evidence>
<organism evidence="1 2">
    <name type="scientific">Papilio xuthus</name>
    <name type="common">Asian swallowtail butterfly</name>
    <dbReference type="NCBI Taxonomy" id="66420"/>
    <lineage>
        <taxon>Eukaryota</taxon>
        <taxon>Metazoa</taxon>
        <taxon>Ecdysozoa</taxon>
        <taxon>Arthropoda</taxon>
        <taxon>Hexapoda</taxon>
        <taxon>Insecta</taxon>
        <taxon>Pterygota</taxon>
        <taxon>Neoptera</taxon>
        <taxon>Endopterygota</taxon>
        <taxon>Lepidoptera</taxon>
        <taxon>Glossata</taxon>
        <taxon>Ditrysia</taxon>
        <taxon>Papilionoidea</taxon>
        <taxon>Papilionidae</taxon>
        <taxon>Papilioninae</taxon>
        <taxon>Papilio</taxon>
    </lineage>
</organism>
<reference evidence="1 2" key="1">
    <citation type="journal article" date="2015" name="Nat. Commun.">
        <title>Outbred genome sequencing and CRISPR/Cas9 gene editing in butterflies.</title>
        <authorList>
            <person name="Li X."/>
            <person name="Fan D."/>
            <person name="Zhang W."/>
            <person name="Liu G."/>
            <person name="Zhang L."/>
            <person name="Zhao L."/>
            <person name="Fang X."/>
            <person name="Chen L."/>
            <person name="Dong Y."/>
            <person name="Chen Y."/>
            <person name="Ding Y."/>
            <person name="Zhao R."/>
            <person name="Feng M."/>
            <person name="Zhu Y."/>
            <person name="Feng Y."/>
            <person name="Jiang X."/>
            <person name="Zhu D."/>
            <person name="Xiang H."/>
            <person name="Feng X."/>
            <person name="Li S."/>
            <person name="Wang J."/>
            <person name="Zhang G."/>
            <person name="Kronforst M.R."/>
            <person name="Wang W."/>
        </authorList>
    </citation>
    <scope>NUCLEOTIDE SEQUENCE [LARGE SCALE GENOMIC DNA]</scope>
    <source>
        <strain evidence="1">Ya'a_city_454_Px</strain>
        <tissue evidence="1">Whole body</tissue>
    </source>
</reference>
<protein>
    <submittedName>
        <fullName evidence="1">Uncharacterized protein</fullName>
    </submittedName>
</protein>
<dbReference type="EMBL" id="KQ459356">
    <property type="protein sequence ID" value="KPJ01267.1"/>
    <property type="molecule type" value="Genomic_DNA"/>
</dbReference>
<keyword evidence="2" id="KW-1185">Reference proteome</keyword>